<gene>
    <name evidence="2" type="ORF">C8R41DRAFT_862994</name>
</gene>
<comment type="caution">
    <text evidence="2">The sequence shown here is derived from an EMBL/GenBank/DDBJ whole genome shotgun (WGS) entry which is preliminary data.</text>
</comment>
<feature type="compositionally biased region" description="Polar residues" evidence="1">
    <location>
        <begin position="156"/>
        <end position="171"/>
    </location>
</feature>
<proteinExistence type="predicted"/>
<organism evidence="2 3">
    <name type="scientific">Lentinula lateritia</name>
    <dbReference type="NCBI Taxonomy" id="40482"/>
    <lineage>
        <taxon>Eukaryota</taxon>
        <taxon>Fungi</taxon>
        <taxon>Dikarya</taxon>
        <taxon>Basidiomycota</taxon>
        <taxon>Agaricomycotina</taxon>
        <taxon>Agaricomycetes</taxon>
        <taxon>Agaricomycetidae</taxon>
        <taxon>Agaricales</taxon>
        <taxon>Marasmiineae</taxon>
        <taxon>Omphalotaceae</taxon>
        <taxon>Lentinula</taxon>
    </lineage>
</organism>
<feature type="compositionally biased region" description="Basic residues" evidence="1">
    <location>
        <begin position="187"/>
        <end position="202"/>
    </location>
</feature>
<accession>A0ABQ8VX42</accession>
<sequence>MSITNNSTKPYKLSNYYATLALGYNELTLYQEAEAIATRALQLSPTSYRARYNRAISRWKMDDLRGAIAGVLSIDGLPEDVTTKPSRDSTFTLQLQWWNDPARIQEVRDLMEARNTRRKLEYNTRVENATEDAVEAGASAGPLQMKEKEDVLANTQAQTTNSKNKQFYMSTSEKKSIGSNTKEKERKKEKKHKARAAKRTAKRAQTGESATPDCKKTSTTRTYYPESKTIKSLKKLANCGFTNDEVVYLMEFGVNPWDEDVHSVFAYVDEYCIN</sequence>
<evidence type="ECO:0000256" key="1">
    <source>
        <dbReference type="SAM" id="MobiDB-lite"/>
    </source>
</evidence>
<dbReference type="Proteomes" id="UP001150217">
    <property type="component" value="Unassembled WGS sequence"/>
</dbReference>
<dbReference type="Gene3D" id="1.25.40.10">
    <property type="entry name" value="Tetratricopeptide repeat domain"/>
    <property type="match status" value="1"/>
</dbReference>
<dbReference type="EMBL" id="JANVFT010000004">
    <property type="protein sequence ID" value="KAJ4500896.1"/>
    <property type="molecule type" value="Genomic_DNA"/>
</dbReference>
<evidence type="ECO:0000313" key="3">
    <source>
        <dbReference type="Proteomes" id="UP001150217"/>
    </source>
</evidence>
<reference evidence="2" key="1">
    <citation type="submission" date="2022-08" db="EMBL/GenBank/DDBJ databases">
        <title>A Global Phylogenomic Analysis of the Shiitake Genus Lentinula.</title>
        <authorList>
            <consortium name="DOE Joint Genome Institute"/>
            <person name="Sierra-Patev S."/>
            <person name="Min B."/>
            <person name="Naranjo-Ortiz M."/>
            <person name="Looney B."/>
            <person name="Konkel Z."/>
            <person name="Slot J.C."/>
            <person name="Sakamoto Y."/>
            <person name="Steenwyk J.L."/>
            <person name="Rokas A."/>
            <person name="Carro J."/>
            <person name="Camarero S."/>
            <person name="Ferreira P."/>
            <person name="Molpeceres G."/>
            <person name="Ruiz-Duenas F.J."/>
            <person name="Serrano A."/>
            <person name="Henrissat B."/>
            <person name="Drula E."/>
            <person name="Hughes K.W."/>
            <person name="Mata J.L."/>
            <person name="Ishikawa N.K."/>
            <person name="Vargas-Isla R."/>
            <person name="Ushijima S."/>
            <person name="Smith C.A."/>
            <person name="Ahrendt S."/>
            <person name="Andreopoulos W."/>
            <person name="He G."/>
            <person name="Labutti K."/>
            <person name="Lipzen A."/>
            <person name="Ng V."/>
            <person name="Riley R."/>
            <person name="Sandor L."/>
            <person name="Barry K."/>
            <person name="Martinez A.T."/>
            <person name="Xiao Y."/>
            <person name="Gibbons J.G."/>
            <person name="Terashima K."/>
            <person name="Grigoriev I.V."/>
            <person name="Hibbett D.S."/>
        </authorList>
    </citation>
    <scope>NUCLEOTIDE SEQUENCE</scope>
    <source>
        <strain evidence="2">RHP3577 ss4</strain>
    </source>
</reference>
<keyword evidence="3" id="KW-1185">Reference proteome</keyword>
<protein>
    <recommendedName>
        <fullName evidence="4">UBA domain-containing protein</fullName>
    </recommendedName>
</protein>
<evidence type="ECO:0000313" key="2">
    <source>
        <dbReference type="EMBL" id="KAJ4500896.1"/>
    </source>
</evidence>
<evidence type="ECO:0008006" key="4">
    <source>
        <dbReference type="Google" id="ProtNLM"/>
    </source>
</evidence>
<feature type="compositionally biased region" description="Basic and acidic residues" evidence="1">
    <location>
        <begin position="172"/>
        <end position="186"/>
    </location>
</feature>
<dbReference type="SUPFAM" id="SSF48452">
    <property type="entry name" value="TPR-like"/>
    <property type="match status" value="1"/>
</dbReference>
<dbReference type="InterPro" id="IPR011990">
    <property type="entry name" value="TPR-like_helical_dom_sf"/>
</dbReference>
<feature type="region of interest" description="Disordered" evidence="1">
    <location>
        <begin position="156"/>
        <end position="220"/>
    </location>
</feature>
<name>A0ABQ8VX42_9AGAR</name>